<reference evidence="3" key="1">
    <citation type="submission" date="2020-02" db="EMBL/GenBank/DDBJ databases">
        <authorList>
            <person name="Meier V. D."/>
        </authorList>
    </citation>
    <scope>NUCLEOTIDE SEQUENCE</scope>
    <source>
        <strain evidence="3">AVDCRST_MAG01</strain>
    </source>
</reference>
<feature type="non-terminal residue" evidence="3">
    <location>
        <position position="328"/>
    </location>
</feature>
<sequence>MRAMSPGPATENQNPGEVHLKTYVGALAAFAIALAASWAYWYGVELDARIVAGTAIFAGLVLASFALSVRIGEHTLMGTWDVWLVLAVVTLGPTWAAVAAVPTALFVGRRDSLRAAYDVSQNAITIHLAGAVFSLSSGPLILSGSADAAVCYGALAAGATLVVANEAIDGGLLKIKYGQPFRETWEENWRPYLPSDAVNVLTVGLGVLAFLEYGPLAAAVAVVGSMMSRALVYRSRDKVREIGELRARVSSLEDTLSVSNVTFGTMIVRDLGRRDGFTHRHAAATAVYAADLAREMGTDEARVGRLRLAGLLHNVGLLGLPEELLLAT</sequence>
<keyword evidence="1" id="KW-0812">Transmembrane</keyword>
<gene>
    <name evidence="3" type="ORF">AVDCRST_MAG01-01-1687</name>
</gene>
<evidence type="ECO:0000256" key="1">
    <source>
        <dbReference type="SAM" id="Phobius"/>
    </source>
</evidence>
<protein>
    <recommendedName>
        <fullName evidence="2">HD-GYP domain-containing protein</fullName>
    </recommendedName>
</protein>
<keyword evidence="1" id="KW-0472">Membrane</keyword>
<name>A0A6J4PGK6_9ACTN</name>
<dbReference type="Gene3D" id="1.10.3210.10">
    <property type="entry name" value="Hypothetical protein af1432"/>
    <property type="match status" value="1"/>
</dbReference>
<feature type="transmembrane region" description="Helical" evidence="1">
    <location>
        <begin position="50"/>
        <end position="71"/>
    </location>
</feature>
<evidence type="ECO:0000259" key="2">
    <source>
        <dbReference type="PROSITE" id="PS51832"/>
    </source>
</evidence>
<proteinExistence type="predicted"/>
<dbReference type="InterPro" id="IPR037522">
    <property type="entry name" value="HD_GYP_dom"/>
</dbReference>
<feature type="domain" description="HD-GYP" evidence="2">
    <location>
        <begin position="256"/>
        <end position="328"/>
    </location>
</feature>
<feature type="transmembrane region" description="Helical" evidence="1">
    <location>
        <begin position="20"/>
        <end position="43"/>
    </location>
</feature>
<dbReference type="AlphaFoldDB" id="A0A6J4PGK6"/>
<organism evidence="3">
    <name type="scientific">uncultured Rubrobacteraceae bacterium</name>
    <dbReference type="NCBI Taxonomy" id="349277"/>
    <lineage>
        <taxon>Bacteria</taxon>
        <taxon>Bacillati</taxon>
        <taxon>Actinomycetota</taxon>
        <taxon>Rubrobacteria</taxon>
        <taxon>Rubrobacterales</taxon>
        <taxon>Rubrobacteraceae</taxon>
        <taxon>environmental samples</taxon>
    </lineage>
</organism>
<keyword evidence="1" id="KW-1133">Transmembrane helix</keyword>
<dbReference type="SUPFAM" id="SSF109604">
    <property type="entry name" value="HD-domain/PDEase-like"/>
    <property type="match status" value="1"/>
</dbReference>
<dbReference type="PROSITE" id="PS51832">
    <property type="entry name" value="HD_GYP"/>
    <property type="match status" value="1"/>
</dbReference>
<accession>A0A6J4PGK6</accession>
<feature type="transmembrane region" description="Helical" evidence="1">
    <location>
        <begin position="83"/>
        <end position="107"/>
    </location>
</feature>
<evidence type="ECO:0000313" key="3">
    <source>
        <dbReference type="EMBL" id="CAA9412268.1"/>
    </source>
</evidence>
<dbReference type="EMBL" id="CADCUW010000252">
    <property type="protein sequence ID" value="CAA9412268.1"/>
    <property type="molecule type" value="Genomic_DNA"/>
</dbReference>